<name>A0A1L3ZV83_9SPHN</name>
<dbReference type="STRING" id="1921510.BSL82_09560"/>
<organism evidence="2 3">
    <name type="scientific">Tardibacter chloracetimidivorans</name>
    <dbReference type="NCBI Taxonomy" id="1921510"/>
    <lineage>
        <taxon>Bacteria</taxon>
        <taxon>Pseudomonadati</taxon>
        <taxon>Pseudomonadota</taxon>
        <taxon>Alphaproteobacteria</taxon>
        <taxon>Sphingomonadales</taxon>
        <taxon>Sphingomonadaceae</taxon>
        <taxon>Tardibacter</taxon>
    </lineage>
</organism>
<protein>
    <submittedName>
        <fullName evidence="2">Uncharacterized protein</fullName>
    </submittedName>
</protein>
<keyword evidence="3" id="KW-1185">Reference proteome</keyword>
<dbReference type="EMBL" id="CP018221">
    <property type="protein sequence ID" value="API59527.1"/>
    <property type="molecule type" value="Genomic_DNA"/>
</dbReference>
<evidence type="ECO:0000313" key="2">
    <source>
        <dbReference type="EMBL" id="API59527.1"/>
    </source>
</evidence>
<sequence length="74" mass="7527">MAKKIIKGVKKVAGAVGIGKVAKSILGGKKNAPADDGPLNPLLTPAENADKETRATMRKRAQTGSGTILSDTLG</sequence>
<reference evidence="3" key="1">
    <citation type="submission" date="2016-11" db="EMBL/GenBank/DDBJ databases">
        <title>Complete Genome Sequence of alachlor-degrading Sphingomonas sp. strain JJ-A5.</title>
        <authorList>
            <person name="Lee H."/>
            <person name="Ka J.-O."/>
        </authorList>
    </citation>
    <scope>NUCLEOTIDE SEQUENCE [LARGE SCALE GENOMIC DNA]</scope>
    <source>
        <strain evidence="3">JJ-A5</strain>
    </source>
</reference>
<dbReference type="KEGG" id="sphj:BSL82_09560"/>
<gene>
    <name evidence="2" type="ORF">BSL82_09560</name>
</gene>
<evidence type="ECO:0000313" key="3">
    <source>
        <dbReference type="Proteomes" id="UP000182063"/>
    </source>
</evidence>
<proteinExistence type="predicted"/>
<accession>A0A1L3ZV83</accession>
<feature type="region of interest" description="Disordered" evidence="1">
    <location>
        <begin position="27"/>
        <end position="74"/>
    </location>
</feature>
<feature type="compositionally biased region" description="Polar residues" evidence="1">
    <location>
        <begin position="62"/>
        <end position="74"/>
    </location>
</feature>
<dbReference type="AlphaFoldDB" id="A0A1L3ZV83"/>
<dbReference type="Proteomes" id="UP000182063">
    <property type="component" value="Chromosome"/>
</dbReference>
<dbReference type="RefSeq" id="WP_072597141.1">
    <property type="nucleotide sequence ID" value="NZ_CP018221.1"/>
</dbReference>
<evidence type="ECO:0000256" key="1">
    <source>
        <dbReference type="SAM" id="MobiDB-lite"/>
    </source>
</evidence>